<dbReference type="PANTHER" id="PTHR47723">
    <property type="entry name" value="OS05G0353850 PROTEIN"/>
    <property type="match status" value="1"/>
</dbReference>
<evidence type="ECO:0000313" key="3">
    <source>
        <dbReference type="Proteomes" id="UP001280121"/>
    </source>
</evidence>
<feature type="domain" description="RNase H type-1" evidence="1">
    <location>
        <begin position="68"/>
        <end position="128"/>
    </location>
</feature>
<accession>A0AAE0CMX6</accession>
<dbReference type="InterPro" id="IPR002156">
    <property type="entry name" value="RNaseH_domain"/>
</dbReference>
<name>A0AAE0CMX6_9ROSI</name>
<reference evidence="2" key="1">
    <citation type="journal article" date="2023" name="Plant J.">
        <title>Genome sequences and population genomics provide insights into the demographic history, inbreeding, and mutation load of two 'living fossil' tree species of Dipteronia.</title>
        <authorList>
            <person name="Feng Y."/>
            <person name="Comes H.P."/>
            <person name="Chen J."/>
            <person name="Zhu S."/>
            <person name="Lu R."/>
            <person name="Zhang X."/>
            <person name="Li P."/>
            <person name="Qiu J."/>
            <person name="Olsen K.M."/>
            <person name="Qiu Y."/>
        </authorList>
    </citation>
    <scope>NUCLEOTIDE SEQUENCE</scope>
    <source>
        <strain evidence="2">KIB01</strain>
    </source>
</reference>
<dbReference type="InterPro" id="IPR036397">
    <property type="entry name" value="RNaseH_sf"/>
</dbReference>
<dbReference type="InterPro" id="IPR053151">
    <property type="entry name" value="RNase_H-like"/>
</dbReference>
<protein>
    <recommendedName>
        <fullName evidence="1">RNase H type-1 domain-containing protein</fullName>
    </recommendedName>
</protein>
<dbReference type="Gene3D" id="3.30.420.10">
    <property type="entry name" value="Ribonuclease H-like superfamily/Ribonuclease H"/>
    <property type="match status" value="1"/>
</dbReference>
<proteinExistence type="predicted"/>
<dbReference type="GO" id="GO:0003676">
    <property type="term" value="F:nucleic acid binding"/>
    <property type="evidence" value="ECO:0007669"/>
    <property type="project" value="InterPro"/>
</dbReference>
<dbReference type="InterPro" id="IPR044730">
    <property type="entry name" value="RNase_H-like_dom_plant"/>
</dbReference>
<dbReference type="CDD" id="cd06222">
    <property type="entry name" value="RNase_H_like"/>
    <property type="match status" value="1"/>
</dbReference>
<keyword evidence="3" id="KW-1185">Reference proteome</keyword>
<dbReference type="Pfam" id="PF13456">
    <property type="entry name" value="RVT_3"/>
    <property type="match status" value="1"/>
</dbReference>
<gene>
    <name evidence="2" type="ORF">Ddye_010197</name>
</gene>
<evidence type="ECO:0000313" key="2">
    <source>
        <dbReference type="EMBL" id="KAK2657145.1"/>
    </source>
</evidence>
<sequence length="181" mass="20462">MWGLFNTGEFTVKNAYDGHFRGMTSDITCMRCREGCEDLANTDVDDVAVMKSFLASWNPPTFDWVKLNVDGSMIPKLGSIFAGGVVRDHRKNWLIGFALNKGVGSVLEAELYGILEVLKLVWKNGFKKHVYRESIWQTDLRILAILLMWGLQYLKTPPTQVTVSLDEDFKGVTIARMVPNL</sequence>
<dbReference type="AlphaFoldDB" id="A0AAE0CMX6"/>
<dbReference type="EMBL" id="JANJYI010000003">
    <property type="protein sequence ID" value="KAK2657145.1"/>
    <property type="molecule type" value="Genomic_DNA"/>
</dbReference>
<comment type="caution">
    <text evidence="2">The sequence shown here is derived from an EMBL/GenBank/DDBJ whole genome shotgun (WGS) entry which is preliminary data.</text>
</comment>
<dbReference type="InterPro" id="IPR012337">
    <property type="entry name" value="RNaseH-like_sf"/>
</dbReference>
<dbReference type="GO" id="GO:0004523">
    <property type="term" value="F:RNA-DNA hybrid ribonuclease activity"/>
    <property type="evidence" value="ECO:0007669"/>
    <property type="project" value="InterPro"/>
</dbReference>
<organism evidence="2 3">
    <name type="scientific">Dipteronia dyeriana</name>
    <dbReference type="NCBI Taxonomy" id="168575"/>
    <lineage>
        <taxon>Eukaryota</taxon>
        <taxon>Viridiplantae</taxon>
        <taxon>Streptophyta</taxon>
        <taxon>Embryophyta</taxon>
        <taxon>Tracheophyta</taxon>
        <taxon>Spermatophyta</taxon>
        <taxon>Magnoliopsida</taxon>
        <taxon>eudicotyledons</taxon>
        <taxon>Gunneridae</taxon>
        <taxon>Pentapetalae</taxon>
        <taxon>rosids</taxon>
        <taxon>malvids</taxon>
        <taxon>Sapindales</taxon>
        <taxon>Sapindaceae</taxon>
        <taxon>Hippocastanoideae</taxon>
        <taxon>Acereae</taxon>
        <taxon>Dipteronia</taxon>
    </lineage>
</organism>
<dbReference type="PANTHER" id="PTHR47723:SF19">
    <property type="entry name" value="POLYNUCLEOTIDYL TRANSFERASE, RIBONUCLEASE H-LIKE SUPERFAMILY PROTEIN"/>
    <property type="match status" value="1"/>
</dbReference>
<dbReference type="Proteomes" id="UP001280121">
    <property type="component" value="Unassembled WGS sequence"/>
</dbReference>
<evidence type="ECO:0000259" key="1">
    <source>
        <dbReference type="Pfam" id="PF13456"/>
    </source>
</evidence>
<dbReference type="SUPFAM" id="SSF53098">
    <property type="entry name" value="Ribonuclease H-like"/>
    <property type="match status" value="1"/>
</dbReference>